<dbReference type="Pfam" id="PF03364">
    <property type="entry name" value="Polyketide_cyc"/>
    <property type="match status" value="1"/>
</dbReference>
<proteinExistence type="predicted"/>
<dbReference type="EMBL" id="CP074405">
    <property type="protein sequence ID" value="QVI62210.1"/>
    <property type="molecule type" value="Genomic_DNA"/>
</dbReference>
<dbReference type="SUPFAM" id="SSF55961">
    <property type="entry name" value="Bet v1-like"/>
    <property type="match status" value="1"/>
</dbReference>
<dbReference type="InterPro" id="IPR023393">
    <property type="entry name" value="START-like_dom_sf"/>
</dbReference>
<dbReference type="RefSeq" id="WP_207339778.1">
    <property type="nucleotide sequence ID" value="NZ_CP074405.1"/>
</dbReference>
<gene>
    <name evidence="3" type="ORF">KG103_17655</name>
</gene>
<dbReference type="Proteomes" id="UP000677804">
    <property type="component" value="Chromosome"/>
</dbReference>
<dbReference type="InterPro" id="IPR047137">
    <property type="entry name" value="ORF3"/>
</dbReference>
<protein>
    <submittedName>
        <fullName evidence="3">SRPBCC family protein</fullName>
    </submittedName>
</protein>
<feature type="region of interest" description="Disordered" evidence="1">
    <location>
        <begin position="141"/>
        <end position="179"/>
    </location>
</feature>
<evidence type="ECO:0000256" key="1">
    <source>
        <dbReference type="SAM" id="MobiDB-lite"/>
    </source>
</evidence>
<accession>A0ABX8D428</accession>
<name>A0ABX8D428_9CELL</name>
<dbReference type="InterPro" id="IPR005031">
    <property type="entry name" value="COQ10_START"/>
</dbReference>
<dbReference type="CDD" id="cd07817">
    <property type="entry name" value="SRPBCC_8"/>
    <property type="match status" value="1"/>
</dbReference>
<dbReference type="PANTHER" id="PTHR33824:SF7">
    <property type="entry name" value="POLYKETIDE CYCLASE_DEHYDRASE AND LIPID TRANSPORT SUPERFAMILY PROTEIN"/>
    <property type="match status" value="1"/>
</dbReference>
<dbReference type="Gene3D" id="3.30.530.20">
    <property type="match status" value="1"/>
</dbReference>
<keyword evidence="4" id="KW-1185">Reference proteome</keyword>
<sequence length="179" mass="19694">MATIDETIDVDVPVRTAYDQWTQFEEFPHFMDGVKEVKQISDTLTRWVTDIQGVEREFDAAIREQQPDVVVAWSSIDGTTHSGRVTFEPLGPGSTRITTHIEWEPGSFKEKIGAAVGADDRQVKKDLHRFKEFIESRRTETGAWRGEVEGGTPVDRGTAATGGTAFPAGTPVEGGTTTP</sequence>
<evidence type="ECO:0000313" key="4">
    <source>
        <dbReference type="Proteomes" id="UP000677804"/>
    </source>
</evidence>
<evidence type="ECO:0000259" key="2">
    <source>
        <dbReference type="Pfam" id="PF03364"/>
    </source>
</evidence>
<organism evidence="3 4">
    <name type="scientific">Cellulomonas wangleii</name>
    <dbReference type="NCBI Taxonomy" id="2816956"/>
    <lineage>
        <taxon>Bacteria</taxon>
        <taxon>Bacillati</taxon>
        <taxon>Actinomycetota</taxon>
        <taxon>Actinomycetes</taxon>
        <taxon>Micrococcales</taxon>
        <taxon>Cellulomonadaceae</taxon>
        <taxon>Cellulomonas</taxon>
    </lineage>
</organism>
<dbReference type="PANTHER" id="PTHR33824">
    <property type="entry name" value="POLYKETIDE CYCLASE/DEHYDRASE AND LIPID TRANSPORT SUPERFAMILY PROTEIN"/>
    <property type="match status" value="1"/>
</dbReference>
<feature type="domain" description="Coenzyme Q-binding protein COQ10 START" evidence="2">
    <location>
        <begin position="10"/>
        <end position="128"/>
    </location>
</feature>
<feature type="compositionally biased region" description="Low complexity" evidence="1">
    <location>
        <begin position="157"/>
        <end position="171"/>
    </location>
</feature>
<evidence type="ECO:0000313" key="3">
    <source>
        <dbReference type="EMBL" id="QVI62210.1"/>
    </source>
</evidence>
<reference evidence="3 4" key="1">
    <citation type="submission" date="2021-05" db="EMBL/GenBank/DDBJ databases">
        <title>Novel species in genus Cellulomonas.</title>
        <authorList>
            <person name="Zhang G."/>
        </authorList>
    </citation>
    <scope>NUCLEOTIDE SEQUENCE [LARGE SCALE GENOMIC DNA]</scope>
    <source>
        <strain evidence="4">zg-ZUI222</strain>
    </source>
</reference>